<evidence type="ECO:0000256" key="1">
    <source>
        <dbReference type="SAM" id="MobiDB-lite"/>
    </source>
</evidence>
<protein>
    <submittedName>
        <fullName evidence="2">Uncharacterized protein</fullName>
    </submittedName>
</protein>
<dbReference type="OrthoDB" id="5828183at2759"/>
<reference evidence="2 3" key="1">
    <citation type="journal article" date="2015" name="Genome Biol.">
        <title>Comparative genomics of Steinernema reveals deeply conserved gene regulatory networks.</title>
        <authorList>
            <person name="Dillman A.R."/>
            <person name="Macchietto M."/>
            <person name="Porter C.F."/>
            <person name="Rogers A."/>
            <person name="Williams B."/>
            <person name="Antoshechkin I."/>
            <person name="Lee M.M."/>
            <person name="Goodwin Z."/>
            <person name="Lu X."/>
            <person name="Lewis E.E."/>
            <person name="Goodrich-Blair H."/>
            <person name="Stock S.P."/>
            <person name="Adams B.J."/>
            <person name="Sternberg P.W."/>
            <person name="Mortazavi A."/>
        </authorList>
    </citation>
    <scope>NUCLEOTIDE SEQUENCE [LARGE SCALE GENOMIC DNA]</scope>
    <source>
        <strain evidence="2 3">ALL</strain>
    </source>
</reference>
<reference evidence="2 3" key="2">
    <citation type="journal article" date="2019" name="G3 (Bethesda)">
        <title>Hybrid Assembly of the Genome of the Entomopathogenic Nematode Steinernema carpocapsae Identifies the X-Chromosome.</title>
        <authorList>
            <person name="Serra L."/>
            <person name="Macchietto M."/>
            <person name="Macias-Munoz A."/>
            <person name="McGill C.J."/>
            <person name="Rodriguez I.M."/>
            <person name="Rodriguez B."/>
            <person name="Murad R."/>
            <person name="Mortazavi A."/>
        </authorList>
    </citation>
    <scope>NUCLEOTIDE SEQUENCE [LARGE SCALE GENOMIC DNA]</scope>
    <source>
        <strain evidence="2 3">ALL</strain>
    </source>
</reference>
<feature type="region of interest" description="Disordered" evidence="1">
    <location>
        <begin position="319"/>
        <end position="346"/>
    </location>
</feature>
<sequence>MSVCAASAAARVNGEFDEDSRIRTRLEACRMGMQQLEALRSKHTKLMQDIRSYYPSAGVDEVKVVARVKKPRENPLVSPLPRTNVNVAPFISSERYEDLLRCESPVSQCYSHRSSVSIDSGCASITSDQLNSSTASFSTLRKASIDESASVIEVEVDSQSRNGQNNNSMTHMIATAIASTTAVRPARRYVKNWQRERPRSMYASVPDTEAPSYLDHHSFSQITPPPIHKKFATVSRTESFHQSPLPRHSMTNLATVEDIPSPVPSHLSIQKLSVPCPVSRVSPMPKSPEIQPKIFPQVARKPLVPHPIVSQASITVNGQKPIAVSSPRPLPRTIPQPPPRTSLKLQSPSLYHTARVYVQQQRPLVKARETVPTTFIAHPALVVSRSQSSGSSTDSSPVPIRRTYVVQPIRRTDPSPKPEKKWFESESL</sequence>
<feature type="compositionally biased region" description="Pro residues" evidence="1">
    <location>
        <begin position="328"/>
        <end position="340"/>
    </location>
</feature>
<dbReference type="Proteomes" id="UP000298663">
    <property type="component" value="Unassembled WGS sequence"/>
</dbReference>
<proteinExistence type="predicted"/>
<feature type="region of interest" description="Disordered" evidence="1">
    <location>
        <begin position="384"/>
        <end position="428"/>
    </location>
</feature>
<feature type="compositionally biased region" description="Low complexity" evidence="1">
    <location>
        <begin position="384"/>
        <end position="396"/>
    </location>
</feature>
<evidence type="ECO:0000313" key="3">
    <source>
        <dbReference type="Proteomes" id="UP000298663"/>
    </source>
</evidence>
<name>A0A4U5PEW2_STECR</name>
<comment type="caution">
    <text evidence="2">The sequence shown here is derived from an EMBL/GenBank/DDBJ whole genome shotgun (WGS) entry which is preliminary data.</text>
</comment>
<feature type="compositionally biased region" description="Basic and acidic residues" evidence="1">
    <location>
        <begin position="410"/>
        <end position="428"/>
    </location>
</feature>
<keyword evidence="3" id="KW-1185">Reference proteome</keyword>
<accession>A0A4U5PEW2</accession>
<dbReference type="AlphaFoldDB" id="A0A4U5PEW2"/>
<gene>
    <name evidence="2" type="ORF">L596_009138</name>
</gene>
<dbReference type="EMBL" id="AZBU02000002">
    <property type="protein sequence ID" value="TKR94906.1"/>
    <property type="molecule type" value="Genomic_DNA"/>
</dbReference>
<organism evidence="2 3">
    <name type="scientific">Steinernema carpocapsae</name>
    <name type="common">Entomopathogenic nematode</name>
    <dbReference type="NCBI Taxonomy" id="34508"/>
    <lineage>
        <taxon>Eukaryota</taxon>
        <taxon>Metazoa</taxon>
        <taxon>Ecdysozoa</taxon>
        <taxon>Nematoda</taxon>
        <taxon>Chromadorea</taxon>
        <taxon>Rhabditida</taxon>
        <taxon>Tylenchina</taxon>
        <taxon>Panagrolaimomorpha</taxon>
        <taxon>Strongyloidoidea</taxon>
        <taxon>Steinernematidae</taxon>
        <taxon>Steinernema</taxon>
    </lineage>
</organism>
<evidence type="ECO:0000313" key="2">
    <source>
        <dbReference type="EMBL" id="TKR94906.1"/>
    </source>
</evidence>